<dbReference type="RefSeq" id="WP_105039470.1">
    <property type="nucleotide sequence ID" value="NZ_PPSL01000003.1"/>
</dbReference>
<accession>A0A2S7SV26</accession>
<feature type="modified residue" description="4-aspartylphosphate" evidence="1">
    <location>
        <position position="61"/>
    </location>
</feature>
<name>A0A2S7SV26_9BACT</name>
<dbReference type="Proteomes" id="UP000239872">
    <property type="component" value="Unassembled WGS sequence"/>
</dbReference>
<dbReference type="AlphaFoldDB" id="A0A2S7SV26"/>
<evidence type="ECO:0000259" key="2">
    <source>
        <dbReference type="PROSITE" id="PS50110"/>
    </source>
</evidence>
<dbReference type="PROSITE" id="PS50110">
    <property type="entry name" value="RESPONSE_REGULATORY"/>
    <property type="match status" value="1"/>
</dbReference>
<reference evidence="3 4" key="1">
    <citation type="submission" date="2018-01" db="EMBL/GenBank/DDBJ databases">
        <title>A novel member of the phylum Bacteroidetes isolated from glacier ice.</title>
        <authorList>
            <person name="Liu Q."/>
            <person name="Xin Y.-H."/>
        </authorList>
    </citation>
    <scope>NUCLEOTIDE SEQUENCE [LARGE SCALE GENOMIC DNA]</scope>
    <source>
        <strain evidence="3 4">RB1R16</strain>
    </source>
</reference>
<dbReference type="Gene3D" id="3.40.50.2300">
    <property type="match status" value="1"/>
</dbReference>
<protein>
    <recommendedName>
        <fullName evidence="2">Response regulatory domain-containing protein</fullName>
    </recommendedName>
</protein>
<organism evidence="3 4">
    <name type="scientific">Flavipsychrobacter stenotrophus</name>
    <dbReference type="NCBI Taxonomy" id="2077091"/>
    <lineage>
        <taxon>Bacteria</taxon>
        <taxon>Pseudomonadati</taxon>
        <taxon>Bacteroidota</taxon>
        <taxon>Chitinophagia</taxon>
        <taxon>Chitinophagales</taxon>
        <taxon>Chitinophagaceae</taxon>
        <taxon>Flavipsychrobacter</taxon>
    </lineage>
</organism>
<comment type="caution">
    <text evidence="3">The sequence shown here is derived from an EMBL/GenBank/DDBJ whole genome shotgun (WGS) entry which is preliminary data.</text>
</comment>
<sequence>MARKIFVVDDDSTYQLILKHSIKKADPEIVIEPYKNGALAAEKLKSIVNTPEELPAVILLDINMPVMDGWQFLDNFDILAPELGDKIAIYMISSSLDLRDKDKALNNPNVRDYMCKPLTIEQLQTIVN</sequence>
<keyword evidence="1" id="KW-0597">Phosphoprotein</keyword>
<dbReference type="SMART" id="SM00448">
    <property type="entry name" value="REC"/>
    <property type="match status" value="1"/>
</dbReference>
<dbReference type="InterPro" id="IPR011006">
    <property type="entry name" value="CheY-like_superfamily"/>
</dbReference>
<dbReference type="InterPro" id="IPR001789">
    <property type="entry name" value="Sig_transdc_resp-reg_receiver"/>
</dbReference>
<evidence type="ECO:0000313" key="4">
    <source>
        <dbReference type="Proteomes" id="UP000239872"/>
    </source>
</evidence>
<dbReference type="InterPro" id="IPR052893">
    <property type="entry name" value="TCS_response_regulator"/>
</dbReference>
<dbReference type="PANTHER" id="PTHR44520">
    <property type="entry name" value="RESPONSE REGULATOR RCP1-RELATED"/>
    <property type="match status" value="1"/>
</dbReference>
<dbReference type="GO" id="GO:0000160">
    <property type="term" value="P:phosphorelay signal transduction system"/>
    <property type="evidence" value="ECO:0007669"/>
    <property type="project" value="InterPro"/>
</dbReference>
<evidence type="ECO:0000256" key="1">
    <source>
        <dbReference type="PROSITE-ProRule" id="PRU00169"/>
    </source>
</evidence>
<keyword evidence="4" id="KW-1185">Reference proteome</keyword>
<feature type="domain" description="Response regulatory" evidence="2">
    <location>
        <begin position="4"/>
        <end position="128"/>
    </location>
</feature>
<gene>
    <name evidence="3" type="ORF">CJD36_012290</name>
</gene>
<proteinExistence type="predicted"/>
<dbReference type="PANTHER" id="PTHR44520:SF2">
    <property type="entry name" value="RESPONSE REGULATOR RCP1"/>
    <property type="match status" value="1"/>
</dbReference>
<dbReference type="EMBL" id="PPSL01000003">
    <property type="protein sequence ID" value="PQJ10743.1"/>
    <property type="molecule type" value="Genomic_DNA"/>
</dbReference>
<dbReference type="Pfam" id="PF00072">
    <property type="entry name" value="Response_reg"/>
    <property type="match status" value="1"/>
</dbReference>
<dbReference type="OrthoDB" id="1121174at2"/>
<evidence type="ECO:0000313" key="3">
    <source>
        <dbReference type="EMBL" id="PQJ10743.1"/>
    </source>
</evidence>
<dbReference type="SUPFAM" id="SSF52172">
    <property type="entry name" value="CheY-like"/>
    <property type="match status" value="1"/>
</dbReference>